<feature type="region of interest" description="Disordered" evidence="1">
    <location>
        <begin position="56"/>
        <end position="131"/>
    </location>
</feature>
<proteinExistence type="predicted"/>
<feature type="compositionally biased region" description="Low complexity" evidence="1">
    <location>
        <begin position="98"/>
        <end position="108"/>
    </location>
</feature>
<dbReference type="OrthoDB" id="7459479at2759"/>
<keyword evidence="3" id="KW-1185">Reference proteome</keyword>
<feature type="non-terminal residue" evidence="2">
    <location>
        <position position="131"/>
    </location>
</feature>
<dbReference type="AlphaFoldDB" id="A0A2G5BJQ1"/>
<evidence type="ECO:0000313" key="2">
    <source>
        <dbReference type="EMBL" id="PIA19240.1"/>
    </source>
</evidence>
<evidence type="ECO:0000313" key="3">
    <source>
        <dbReference type="Proteomes" id="UP000242474"/>
    </source>
</evidence>
<feature type="region of interest" description="Disordered" evidence="1">
    <location>
        <begin position="1"/>
        <end position="22"/>
    </location>
</feature>
<name>A0A2G5BJQ1_COERN</name>
<reference evidence="2 3" key="1">
    <citation type="journal article" date="2015" name="Genome Biol. Evol.">
        <title>Phylogenomic analyses indicate that early fungi evolved digesting cell walls of algal ancestors of land plants.</title>
        <authorList>
            <person name="Chang Y."/>
            <person name="Wang S."/>
            <person name="Sekimoto S."/>
            <person name="Aerts A.L."/>
            <person name="Choi C."/>
            <person name="Clum A."/>
            <person name="LaButti K.M."/>
            <person name="Lindquist E.A."/>
            <person name="Yee Ngan C."/>
            <person name="Ohm R.A."/>
            <person name="Salamov A.A."/>
            <person name="Grigoriev I.V."/>
            <person name="Spatafora J.W."/>
            <person name="Berbee M.L."/>
        </authorList>
    </citation>
    <scope>NUCLEOTIDE SEQUENCE [LARGE SCALE GENOMIC DNA]</scope>
    <source>
        <strain evidence="2 3">NRRL 1564</strain>
    </source>
</reference>
<evidence type="ECO:0000256" key="1">
    <source>
        <dbReference type="SAM" id="MobiDB-lite"/>
    </source>
</evidence>
<dbReference type="EMBL" id="KZ303487">
    <property type="protein sequence ID" value="PIA19240.1"/>
    <property type="molecule type" value="Genomic_DNA"/>
</dbReference>
<dbReference type="Proteomes" id="UP000242474">
    <property type="component" value="Unassembled WGS sequence"/>
</dbReference>
<sequence length="131" mass="13687">MNARRRTTMNIGDGSGIPQPSLLRGPRASMAPSMFGQAPSSVMKTVRKSEASGLLGAQTPAHGQRGLFGGNPPMSHVRNPTAGRPVTQTPATNRVNRRVSVFASSRRSTMNIAAPGTASRNGGGVKDPRPL</sequence>
<accession>A0A2G5BJQ1</accession>
<organism evidence="2 3">
    <name type="scientific">Coemansia reversa (strain ATCC 12441 / NRRL 1564)</name>
    <dbReference type="NCBI Taxonomy" id="763665"/>
    <lineage>
        <taxon>Eukaryota</taxon>
        <taxon>Fungi</taxon>
        <taxon>Fungi incertae sedis</taxon>
        <taxon>Zoopagomycota</taxon>
        <taxon>Kickxellomycotina</taxon>
        <taxon>Kickxellomycetes</taxon>
        <taxon>Kickxellales</taxon>
        <taxon>Kickxellaceae</taxon>
        <taxon>Coemansia</taxon>
    </lineage>
</organism>
<gene>
    <name evidence="2" type="ORF">COEREDRAFT_79195</name>
</gene>
<protein>
    <submittedName>
        <fullName evidence="2">Uncharacterized protein</fullName>
    </submittedName>
</protein>